<feature type="compositionally biased region" description="Low complexity" evidence="1">
    <location>
        <begin position="527"/>
        <end position="540"/>
    </location>
</feature>
<feature type="compositionally biased region" description="Low complexity" evidence="1">
    <location>
        <begin position="257"/>
        <end position="273"/>
    </location>
</feature>
<dbReference type="InterPro" id="IPR013087">
    <property type="entry name" value="Znf_C2H2_type"/>
</dbReference>
<feature type="compositionally biased region" description="Low complexity" evidence="1">
    <location>
        <begin position="310"/>
        <end position="325"/>
    </location>
</feature>
<feature type="compositionally biased region" description="Pro residues" evidence="1">
    <location>
        <begin position="128"/>
        <end position="139"/>
    </location>
</feature>
<feature type="compositionally biased region" description="Polar residues" evidence="1">
    <location>
        <begin position="228"/>
        <end position="242"/>
    </location>
</feature>
<feature type="compositionally biased region" description="Low complexity" evidence="1">
    <location>
        <begin position="431"/>
        <end position="442"/>
    </location>
</feature>
<feature type="compositionally biased region" description="Polar residues" evidence="1">
    <location>
        <begin position="112"/>
        <end position="124"/>
    </location>
</feature>
<feature type="compositionally biased region" description="Pro residues" evidence="1">
    <location>
        <begin position="95"/>
        <end position="109"/>
    </location>
</feature>
<protein>
    <recommendedName>
        <fullName evidence="2">C2H2-type domain-containing protein</fullName>
    </recommendedName>
</protein>
<dbReference type="STRING" id="1328759.A0A5C2S1Z6"/>
<evidence type="ECO:0000256" key="1">
    <source>
        <dbReference type="SAM" id="MobiDB-lite"/>
    </source>
</evidence>
<keyword evidence="4" id="KW-1185">Reference proteome</keyword>
<gene>
    <name evidence="3" type="ORF">L227DRAFT_655578</name>
</gene>
<feature type="domain" description="C2H2-type" evidence="2">
    <location>
        <begin position="12"/>
        <end position="35"/>
    </location>
</feature>
<sequence length="603" mass="64439">MEQHSTQYIWLCSWNWCPEKFHQKADLLTHVHGAHFNNILKVKKRDWDAYVRSTEGRNEARENLLDVDLAYPSTSSTESADHDDDSASSASRQRSPPPATPPPRYPPLPRNVRTSRSQSNASSHTPPLTNPSPMLPPASPASVQRGPSPAKRRRTSFASCNAQSSPMSTPSVSSVPASPALSSMIADAINRAGQLNQRSPHNPHSAAGRFAAAGMQGPPHVLPRRTSMGASPSPLSQGSRPMQTIPHPPSPTRPRANSKLSNSSVSASVGSAEAVEDALTQNISPKSLSPSRPGSGVANANRGHPASQASTQTPISSPQKSSQSSDMQHLSHCGSHAVESNLVFPDSYQTYDEAHAESKTLPTQPSASPPLPLTRRARSRASADTQPSQPPVPAPTRTLRSRSKTPAPAPPPPPPPKISLPRRTNRTRGGSSASNTNSNTSSQPRAGSKPPSTRRAGSKQPPPLPQSGTAHAPGLPALEEEKPDEGHHAAADASDATVLQHQHQHQPAFRSGKLQLPRRTRTAPNAQSQSQTQSQMARSQSDVHVSVKTEPEDADTMNVDLASQTAPSQSQDSGGYREGYGFDLRGIQLMTQKPYPSQSQDWS</sequence>
<reference evidence="3" key="1">
    <citation type="journal article" date="2018" name="Genome Biol. Evol.">
        <title>Genomics and development of Lentinus tigrinus, a white-rot wood-decaying mushroom with dimorphic fruiting bodies.</title>
        <authorList>
            <person name="Wu B."/>
            <person name="Xu Z."/>
            <person name="Knudson A."/>
            <person name="Carlson A."/>
            <person name="Chen N."/>
            <person name="Kovaka S."/>
            <person name="LaButti K."/>
            <person name="Lipzen A."/>
            <person name="Pennachio C."/>
            <person name="Riley R."/>
            <person name="Schakwitz W."/>
            <person name="Umezawa K."/>
            <person name="Ohm R.A."/>
            <person name="Grigoriev I.V."/>
            <person name="Nagy L.G."/>
            <person name="Gibbons J."/>
            <person name="Hibbett D."/>
        </authorList>
    </citation>
    <scope>NUCLEOTIDE SEQUENCE [LARGE SCALE GENOMIC DNA]</scope>
    <source>
        <strain evidence="3">ALCF2SS1-6</strain>
    </source>
</reference>
<feature type="compositionally biased region" description="Polar residues" evidence="1">
    <location>
        <begin position="561"/>
        <end position="573"/>
    </location>
</feature>
<feature type="region of interest" description="Disordered" evidence="1">
    <location>
        <begin position="190"/>
        <end position="334"/>
    </location>
</feature>
<dbReference type="Proteomes" id="UP000313359">
    <property type="component" value="Unassembled WGS sequence"/>
</dbReference>
<feature type="compositionally biased region" description="Pro residues" evidence="1">
    <location>
        <begin position="407"/>
        <end position="418"/>
    </location>
</feature>
<feature type="region of interest" description="Disordered" evidence="1">
    <location>
        <begin position="349"/>
        <end position="580"/>
    </location>
</feature>
<evidence type="ECO:0000313" key="3">
    <source>
        <dbReference type="EMBL" id="RPD57448.1"/>
    </source>
</evidence>
<feature type="region of interest" description="Disordered" evidence="1">
    <location>
        <begin position="73"/>
        <end position="178"/>
    </location>
</feature>
<name>A0A5C2S1Z6_9APHY</name>
<organism evidence="3 4">
    <name type="scientific">Lentinus tigrinus ALCF2SS1-6</name>
    <dbReference type="NCBI Taxonomy" id="1328759"/>
    <lineage>
        <taxon>Eukaryota</taxon>
        <taxon>Fungi</taxon>
        <taxon>Dikarya</taxon>
        <taxon>Basidiomycota</taxon>
        <taxon>Agaricomycotina</taxon>
        <taxon>Agaricomycetes</taxon>
        <taxon>Polyporales</taxon>
        <taxon>Polyporaceae</taxon>
        <taxon>Lentinus</taxon>
    </lineage>
</organism>
<dbReference type="AlphaFoldDB" id="A0A5C2S1Z6"/>
<feature type="compositionally biased region" description="Polar residues" evidence="1">
    <location>
        <begin position="193"/>
        <end position="202"/>
    </location>
</feature>
<feature type="compositionally biased region" description="Polar residues" evidence="1">
    <location>
        <begin position="279"/>
        <end position="292"/>
    </location>
</feature>
<evidence type="ECO:0000259" key="2">
    <source>
        <dbReference type="PROSITE" id="PS00028"/>
    </source>
</evidence>
<evidence type="ECO:0000313" key="4">
    <source>
        <dbReference type="Proteomes" id="UP000313359"/>
    </source>
</evidence>
<dbReference type="PROSITE" id="PS00028">
    <property type="entry name" value="ZINC_FINGER_C2H2_1"/>
    <property type="match status" value="1"/>
</dbReference>
<feature type="compositionally biased region" description="Low complexity" evidence="1">
    <location>
        <begin position="164"/>
        <end position="178"/>
    </location>
</feature>
<proteinExistence type="predicted"/>
<dbReference type="EMBL" id="ML122281">
    <property type="protein sequence ID" value="RPD57448.1"/>
    <property type="molecule type" value="Genomic_DNA"/>
</dbReference>
<accession>A0A5C2S1Z6</accession>
<dbReference type="OrthoDB" id="2756589at2759"/>